<proteinExistence type="predicted"/>
<protein>
    <submittedName>
        <fullName evidence="4">GCN5 family acetyltransferase</fullName>
    </submittedName>
</protein>
<name>A0A177N090_9GAMM</name>
<reference evidence="4 5" key="1">
    <citation type="submission" date="2016-03" db="EMBL/GenBank/DDBJ databases">
        <authorList>
            <person name="Ploux O."/>
        </authorList>
    </citation>
    <scope>NUCLEOTIDE SEQUENCE [LARGE SCALE GENOMIC DNA]</scope>
    <source>
        <strain evidence="4 5">R-45370</strain>
    </source>
</reference>
<dbReference type="RefSeq" id="WP_066986315.1">
    <property type="nucleotide sequence ID" value="NZ_LUUI01000145.1"/>
</dbReference>
<evidence type="ECO:0000256" key="2">
    <source>
        <dbReference type="ARBA" id="ARBA00023315"/>
    </source>
</evidence>
<keyword evidence="5" id="KW-1185">Reference proteome</keyword>
<accession>A0A177N090</accession>
<keyword evidence="2" id="KW-0012">Acyltransferase</keyword>
<dbReference type="PANTHER" id="PTHR43877">
    <property type="entry name" value="AMINOALKYLPHOSPHONATE N-ACETYLTRANSFERASE-RELATED-RELATED"/>
    <property type="match status" value="1"/>
</dbReference>
<dbReference type="GO" id="GO:0016747">
    <property type="term" value="F:acyltransferase activity, transferring groups other than amino-acyl groups"/>
    <property type="evidence" value="ECO:0007669"/>
    <property type="project" value="InterPro"/>
</dbReference>
<dbReference type="SUPFAM" id="SSF55729">
    <property type="entry name" value="Acyl-CoA N-acyltransferases (Nat)"/>
    <property type="match status" value="1"/>
</dbReference>
<gene>
    <name evidence="4" type="ORF">A1359_15315</name>
</gene>
<evidence type="ECO:0000256" key="1">
    <source>
        <dbReference type="ARBA" id="ARBA00022679"/>
    </source>
</evidence>
<dbReference type="STRING" id="980561.A1359_15315"/>
<comment type="caution">
    <text evidence="4">The sequence shown here is derived from an EMBL/GenBank/DDBJ whole genome shotgun (WGS) entry which is preliminary data.</text>
</comment>
<dbReference type="Gene3D" id="3.40.630.30">
    <property type="match status" value="1"/>
</dbReference>
<organism evidence="4 5">
    <name type="scientific">Methylomonas lenta</name>
    <dbReference type="NCBI Taxonomy" id="980561"/>
    <lineage>
        <taxon>Bacteria</taxon>
        <taxon>Pseudomonadati</taxon>
        <taxon>Pseudomonadota</taxon>
        <taxon>Gammaproteobacteria</taxon>
        <taxon>Methylococcales</taxon>
        <taxon>Methylococcaceae</taxon>
        <taxon>Methylomonas</taxon>
    </lineage>
</organism>
<dbReference type="InterPro" id="IPR000182">
    <property type="entry name" value="GNAT_dom"/>
</dbReference>
<sequence length="319" mass="36589">MNIPNFYLEPACNEVDFEDLHYVRNLVFVEEQQIPVELEFDELDRQCHHFIVRDDQFRPIGTGRISPEGRIGRMAVLLEWRGQHVGESLLRALLEKARKLGLTNVTANVQLTALGFYEKFGFTQAGKVFTEAGILHQAMQLACQPLEKPIRPAPKPLQASIPSMRLESVESILAATLQLISQSRRQLCLYSRDLELSIYGQNEIVQALKQFVLRDFKASIQIIIQDPASLRGQAHPVLELAQRVSSNFIIRTPVETVDLQYLSAFVINDCDGYLFRLLGNRYVGHWSPSLPAQNRQLREEFERVWQRSRVCTEFRLLGL</sequence>
<evidence type="ECO:0000313" key="5">
    <source>
        <dbReference type="Proteomes" id="UP000078476"/>
    </source>
</evidence>
<dbReference type="InterPro" id="IPR050832">
    <property type="entry name" value="Bact_Acetyltransf"/>
</dbReference>
<dbReference type="Pfam" id="PF25559">
    <property type="entry name" value="DUF7931"/>
    <property type="match status" value="1"/>
</dbReference>
<dbReference type="InterPro" id="IPR057691">
    <property type="entry name" value="DUF7931"/>
</dbReference>
<evidence type="ECO:0000259" key="3">
    <source>
        <dbReference type="PROSITE" id="PS51186"/>
    </source>
</evidence>
<feature type="domain" description="N-acetyltransferase" evidence="3">
    <location>
        <begin position="7"/>
        <end position="144"/>
    </location>
</feature>
<dbReference type="Pfam" id="PF13673">
    <property type="entry name" value="Acetyltransf_10"/>
    <property type="match status" value="1"/>
</dbReference>
<dbReference type="EMBL" id="LUUI01000145">
    <property type="protein sequence ID" value="OAI11064.1"/>
    <property type="molecule type" value="Genomic_DNA"/>
</dbReference>
<keyword evidence="1 4" id="KW-0808">Transferase</keyword>
<dbReference type="OrthoDB" id="9796171at2"/>
<evidence type="ECO:0000313" key="4">
    <source>
        <dbReference type="EMBL" id="OAI11064.1"/>
    </source>
</evidence>
<dbReference type="InterPro" id="IPR016181">
    <property type="entry name" value="Acyl_CoA_acyltransferase"/>
</dbReference>
<dbReference type="AlphaFoldDB" id="A0A177N090"/>
<dbReference type="PROSITE" id="PS51186">
    <property type="entry name" value="GNAT"/>
    <property type="match status" value="1"/>
</dbReference>
<dbReference type="Proteomes" id="UP000078476">
    <property type="component" value="Unassembled WGS sequence"/>
</dbReference>
<dbReference type="CDD" id="cd04301">
    <property type="entry name" value="NAT_SF"/>
    <property type="match status" value="1"/>
</dbReference>